<accession>A0A5D0REH2</accession>
<feature type="domain" description="DUF559" evidence="1">
    <location>
        <begin position="12"/>
        <end position="115"/>
    </location>
</feature>
<dbReference type="Gene3D" id="3.40.960.10">
    <property type="entry name" value="VSR Endonuclease"/>
    <property type="match status" value="1"/>
</dbReference>
<dbReference type="InterPro" id="IPR011335">
    <property type="entry name" value="Restrct_endonuc-II-like"/>
</dbReference>
<dbReference type="OrthoDB" id="9798754at2"/>
<dbReference type="CDD" id="cd01038">
    <property type="entry name" value="Endonuclease_DUF559"/>
    <property type="match status" value="1"/>
</dbReference>
<keyword evidence="2" id="KW-0255">Endonuclease</keyword>
<gene>
    <name evidence="2" type="ORF">ES674_04465</name>
</gene>
<dbReference type="InterPro" id="IPR007569">
    <property type="entry name" value="DUF559"/>
</dbReference>
<reference evidence="2 3" key="1">
    <citation type="submission" date="2019-08" db="EMBL/GenBank/DDBJ databases">
        <title>Genomes of Antarctic Bizionia species.</title>
        <authorList>
            <person name="Bowman J.P."/>
        </authorList>
    </citation>
    <scope>NUCLEOTIDE SEQUENCE [LARGE SCALE GENOMIC DNA]</scope>
    <source>
        <strain evidence="2 3">ADA-4</strain>
    </source>
</reference>
<organism evidence="2 3">
    <name type="scientific">Bizionia myxarmorum</name>
    <dbReference type="NCBI Taxonomy" id="291186"/>
    <lineage>
        <taxon>Bacteria</taxon>
        <taxon>Pseudomonadati</taxon>
        <taxon>Bacteroidota</taxon>
        <taxon>Flavobacteriia</taxon>
        <taxon>Flavobacteriales</taxon>
        <taxon>Flavobacteriaceae</taxon>
        <taxon>Bizionia</taxon>
    </lineage>
</organism>
<protein>
    <submittedName>
        <fullName evidence="2">Endonuclease domain-containing protein</fullName>
    </submittedName>
</protein>
<evidence type="ECO:0000313" key="2">
    <source>
        <dbReference type="EMBL" id="TYB79912.1"/>
    </source>
</evidence>
<evidence type="ECO:0000313" key="3">
    <source>
        <dbReference type="Proteomes" id="UP000323720"/>
    </source>
</evidence>
<dbReference type="SUPFAM" id="SSF52980">
    <property type="entry name" value="Restriction endonuclease-like"/>
    <property type="match status" value="1"/>
</dbReference>
<sequence>MHKGAPSSSFGKAKQLRSNMTKAEVMLWSRLKNNGCTGLKFRRQHPLHLFIVDFYCHKIALVIEIDGEYHNSEEQKALDKERTELLNFQDIHVIRFTNNEVYDNLNKVIESIEVKVDALLQL</sequence>
<dbReference type="PANTHER" id="PTHR38590">
    <property type="entry name" value="BLL0828 PROTEIN"/>
    <property type="match status" value="1"/>
</dbReference>
<comment type="caution">
    <text evidence="2">The sequence shown here is derived from an EMBL/GenBank/DDBJ whole genome shotgun (WGS) entry which is preliminary data.</text>
</comment>
<keyword evidence="2" id="KW-0540">Nuclease</keyword>
<dbReference type="EMBL" id="VSKK01000001">
    <property type="protein sequence ID" value="TYB79912.1"/>
    <property type="molecule type" value="Genomic_DNA"/>
</dbReference>
<keyword evidence="3" id="KW-1185">Reference proteome</keyword>
<keyword evidence="2" id="KW-0378">Hydrolase</keyword>
<dbReference type="AlphaFoldDB" id="A0A5D0REH2"/>
<dbReference type="InterPro" id="IPR047216">
    <property type="entry name" value="Endonuclease_DUF559_bact"/>
</dbReference>
<dbReference type="Proteomes" id="UP000323720">
    <property type="component" value="Unassembled WGS sequence"/>
</dbReference>
<dbReference type="PANTHER" id="PTHR38590:SF1">
    <property type="entry name" value="BLL0828 PROTEIN"/>
    <property type="match status" value="1"/>
</dbReference>
<dbReference type="GO" id="GO:0004519">
    <property type="term" value="F:endonuclease activity"/>
    <property type="evidence" value="ECO:0007669"/>
    <property type="project" value="UniProtKB-KW"/>
</dbReference>
<name>A0A5D0REH2_9FLAO</name>
<dbReference type="Pfam" id="PF04480">
    <property type="entry name" value="DUF559"/>
    <property type="match status" value="1"/>
</dbReference>
<evidence type="ECO:0000259" key="1">
    <source>
        <dbReference type="Pfam" id="PF04480"/>
    </source>
</evidence>
<proteinExistence type="predicted"/>